<dbReference type="InterPro" id="IPR036526">
    <property type="entry name" value="C-N_Hydrolase_sf"/>
</dbReference>
<feature type="domain" description="Reverse transcriptase" evidence="3">
    <location>
        <begin position="112"/>
        <end position="302"/>
    </location>
</feature>
<gene>
    <name evidence="4" type="ORF">SAMN05421881_10484</name>
</gene>
<comment type="similarity">
    <text evidence="1">Belongs to the bacterial reverse transcriptase family.</text>
</comment>
<dbReference type="AlphaFoldDB" id="A0A1H3LF88"/>
<dbReference type="PANTHER" id="PTHR34047">
    <property type="entry name" value="NUCLEAR INTRON MATURASE 1, MITOCHONDRIAL-RELATED"/>
    <property type="match status" value="1"/>
</dbReference>
<dbReference type="PANTHER" id="PTHR34047:SF8">
    <property type="entry name" value="PROTEIN YKFC"/>
    <property type="match status" value="1"/>
</dbReference>
<keyword evidence="4" id="KW-0695">RNA-directed DNA polymerase</keyword>
<evidence type="ECO:0000256" key="2">
    <source>
        <dbReference type="SAM" id="MobiDB-lite"/>
    </source>
</evidence>
<proteinExistence type="inferred from homology"/>
<protein>
    <submittedName>
        <fullName evidence="4">Reverse transcriptase (RNA-dependent DNA polymerase)</fullName>
    </submittedName>
</protein>
<accession>A0A1H3LF88</accession>
<dbReference type="RefSeq" id="WP_090414936.1">
    <property type="nucleotide sequence ID" value="NZ_FNOY01000048.1"/>
</dbReference>
<dbReference type="OrthoDB" id="5946411at2"/>
<dbReference type="Proteomes" id="UP000198640">
    <property type="component" value="Unassembled WGS sequence"/>
</dbReference>
<dbReference type="Pfam" id="PF00078">
    <property type="entry name" value="RVT_1"/>
    <property type="match status" value="1"/>
</dbReference>
<dbReference type="InterPro" id="IPR051083">
    <property type="entry name" value="GrpII_Intron_Splice-Mob/Def"/>
</dbReference>
<evidence type="ECO:0000313" key="4">
    <source>
        <dbReference type="EMBL" id="SDY62614.1"/>
    </source>
</evidence>
<evidence type="ECO:0000313" key="5">
    <source>
        <dbReference type="Proteomes" id="UP000198640"/>
    </source>
</evidence>
<sequence length="1011" mass="114607">MITLEELILAWLKAKVDLYYSTNPPLMDMADYEDGLLDNIGHLLQRINGEDQEWITAPEFLGTWTLAPKAITFPKEPKKQKVSATQETTLIFAAPDAEWASRTGNGEQPTAEFRLMAHCSIDFHVFSALWMMLVGHHFDKKLGDNVYGSRLRRNGNGDINRMALGSFKPYLKPFRDWRDGAIKAMRSALSDKKDVIALAADVSSFYHRLNPGFMLDAGFHQKAGATLNEDETRLNRLFITALQAWAKNTPLQKGLPVGLPASAVVANAALIELDQFIDRQVVPLYYGRYVDDILLVMHNTSKFTTSKDFWNWVINRDGGKDLLELENGSIVFKPSYLTDDDSDIAFKNTKNKLFVLSGGPGRALVNAISEQINQRASEWRALPDLPDNPGTIATDLLKATNHAGEQADNLRKADALTLHRAGFALNLRDYEAFERDLPPDAWQAHRHAFFEAVIDHLLTPVKFFELAQYLPRIARMATACVDFKHLGKILKQLQELGETIHDQCIHQIKASRCPETEVKQDLHRWQNSLANILAESILSVLPPRLSATAKKDWQNEVDSHWHRLVEAGALTAKYAKPLSELQKLHACLFSHDLAHIPLRFSGLPKEMLSQRGIPARKKLINANWRADDARGIGDAIETLAGWFKPKLANGIPPGLYFATRPFSLNELFLITPQPFNRAWQPNLGKVICALRGFEPSEYKMPHWDKQQGTLQIPDGEPKASQTIAVSSWETRETSFVAAVMHQPDPDSRRRYQRLNRLINELIAQPDHTGYLILPELAMPPRWFMRIAGKLNGRRISLITGVEYLHASKKRVHNQIWASLTHDGLGFPSLMLYRQDKQTPALHEEQELFRLAGASLKPAMPWKWQSPPIIRHGNFHFALLNCSELTNIRYRAELRGKVDALFVPEWNSDTDTFNALVESAALDIHAYIIQCNNRQYGDSRIRAPYKDRWKRDLLRVKGGNHDYCITGQIDVQALREFQSSHRSPGDPFKPVPDGFNDAMDHNRRVLPEGNPD</sequence>
<name>A0A1H3LF88_9PROT</name>
<dbReference type="GO" id="GO:0003964">
    <property type="term" value="F:RNA-directed DNA polymerase activity"/>
    <property type="evidence" value="ECO:0007669"/>
    <property type="project" value="UniProtKB-KW"/>
</dbReference>
<keyword evidence="5" id="KW-1185">Reference proteome</keyword>
<reference evidence="4 5" key="1">
    <citation type="submission" date="2016-10" db="EMBL/GenBank/DDBJ databases">
        <authorList>
            <person name="de Groot N.N."/>
        </authorList>
    </citation>
    <scope>NUCLEOTIDE SEQUENCE [LARGE SCALE GENOMIC DNA]</scope>
    <source>
        <strain evidence="4 5">Nm1</strain>
    </source>
</reference>
<dbReference type="EMBL" id="FNOY01000048">
    <property type="protein sequence ID" value="SDY62614.1"/>
    <property type="molecule type" value="Genomic_DNA"/>
</dbReference>
<dbReference type="SUPFAM" id="SSF56317">
    <property type="entry name" value="Carbon-nitrogen hydrolase"/>
    <property type="match status" value="1"/>
</dbReference>
<organism evidence="4 5">
    <name type="scientific">Nitrosomonas halophila</name>
    <dbReference type="NCBI Taxonomy" id="44576"/>
    <lineage>
        <taxon>Bacteria</taxon>
        <taxon>Pseudomonadati</taxon>
        <taxon>Pseudomonadota</taxon>
        <taxon>Betaproteobacteria</taxon>
        <taxon>Nitrosomonadales</taxon>
        <taxon>Nitrosomonadaceae</taxon>
        <taxon>Nitrosomonas</taxon>
    </lineage>
</organism>
<evidence type="ECO:0000256" key="1">
    <source>
        <dbReference type="ARBA" id="ARBA00034120"/>
    </source>
</evidence>
<feature type="region of interest" description="Disordered" evidence="2">
    <location>
        <begin position="978"/>
        <end position="1011"/>
    </location>
</feature>
<dbReference type="InterPro" id="IPR000477">
    <property type="entry name" value="RT_dom"/>
</dbReference>
<dbReference type="Gene3D" id="3.60.110.10">
    <property type="entry name" value="Carbon-nitrogen hydrolase"/>
    <property type="match status" value="1"/>
</dbReference>
<dbReference type="STRING" id="44576.SAMN05421881_10484"/>
<dbReference type="CDD" id="cd01646">
    <property type="entry name" value="RT_Bac_retron_I"/>
    <property type="match status" value="1"/>
</dbReference>
<keyword evidence="4" id="KW-0808">Transferase</keyword>
<keyword evidence="4" id="KW-0548">Nucleotidyltransferase</keyword>
<evidence type="ECO:0000259" key="3">
    <source>
        <dbReference type="Pfam" id="PF00078"/>
    </source>
</evidence>